<dbReference type="Proteomes" id="UP000835052">
    <property type="component" value="Unassembled WGS sequence"/>
</dbReference>
<accession>A0A8S1HC70</accession>
<evidence type="ECO:0000256" key="1">
    <source>
        <dbReference type="SAM" id="MobiDB-lite"/>
    </source>
</evidence>
<evidence type="ECO:0000313" key="3">
    <source>
        <dbReference type="Proteomes" id="UP000835052"/>
    </source>
</evidence>
<protein>
    <submittedName>
        <fullName evidence="2">Uncharacterized protein</fullName>
    </submittedName>
</protein>
<proteinExistence type="predicted"/>
<feature type="region of interest" description="Disordered" evidence="1">
    <location>
        <begin position="29"/>
        <end position="51"/>
    </location>
</feature>
<sequence length="113" mass="12787">MMSRTGGPEPTEHVLNDEWKEFRAAMTSRAATRKRTHAENGRRGTIPSHLVGGDVPDSVSWWLTIMRLNGDCKRQVEILASSFLLDPDIVIRCSALNRLKVLQDELTQHVPCY</sequence>
<evidence type="ECO:0000313" key="2">
    <source>
        <dbReference type="EMBL" id="CAD6194013.1"/>
    </source>
</evidence>
<reference evidence="2" key="1">
    <citation type="submission" date="2020-10" db="EMBL/GenBank/DDBJ databases">
        <authorList>
            <person name="Kikuchi T."/>
        </authorList>
    </citation>
    <scope>NUCLEOTIDE SEQUENCE</scope>
    <source>
        <strain evidence="2">NKZ352</strain>
    </source>
</reference>
<comment type="caution">
    <text evidence="2">The sequence shown here is derived from an EMBL/GenBank/DDBJ whole genome shotgun (WGS) entry which is preliminary data.</text>
</comment>
<organism evidence="2 3">
    <name type="scientific">Caenorhabditis auriculariae</name>
    <dbReference type="NCBI Taxonomy" id="2777116"/>
    <lineage>
        <taxon>Eukaryota</taxon>
        <taxon>Metazoa</taxon>
        <taxon>Ecdysozoa</taxon>
        <taxon>Nematoda</taxon>
        <taxon>Chromadorea</taxon>
        <taxon>Rhabditida</taxon>
        <taxon>Rhabditina</taxon>
        <taxon>Rhabditomorpha</taxon>
        <taxon>Rhabditoidea</taxon>
        <taxon>Rhabditidae</taxon>
        <taxon>Peloderinae</taxon>
        <taxon>Caenorhabditis</taxon>
    </lineage>
</organism>
<keyword evidence="3" id="KW-1185">Reference proteome</keyword>
<dbReference type="EMBL" id="CAJGYM010000040">
    <property type="protein sequence ID" value="CAD6194013.1"/>
    <property type="molecule type" value="Genomic_DNA"/>
</dbReference>
<name>A0A8S1HC70_9PELO</name>
<dbReference type="AlphaFoldDB" id="A0A8S1HC70"/>
<gene>
    <name evidence="2" type="ORF">CAUJ_LOCUS9932</name>
</gene>